<protein>
    <submittedName>
        <fullName evidence="2">Uncharacterized protein</fullName>
    </submittedName>
</protein>
<sequence>MEFLETFGCIWSSKEVIRVIFGRALPARATSPKRPAQSDYLKSLQPERPTGATP</sequence>
<organism evidence="2 3">
    <name type="scientific">Brassica cretica</name>
    <name type="common">Mustard</name>
    <dbReference type="NCBI Taxonomy" id="69181"/>
    <lineage>
        <taxon>Eukaryota</taxon>
        <taxon>Viridiplantae</taxon>
        <taxon>Streptophyta</taxon>
        <taxon>Embryophyta</taxon>
        <taxon>Tracheophyta</taxon>
        <taxon>Spermatophyta</taxon>
        <taxon>Magnoliopsida</taxon>
        <taxon>eudicotyledons</taxon>
        <taxon>Gunneridae</taxon>
        <taxon>Pentapetalae</taxon>
        <taxon>rosids</taxon>
        <taxon>malvids</taxon>
        <taxon>Brassicales</taxon>
        <taxon>Brassicaceae</taxon>
        <taxon>Brassiceae</taxon>
        <taxon>Brassica</taxon>
    </lineage>
</organism>
<evidence type="ECO:0000256" key="1">
    <source>
        <dbReference type="SAM" id="MobiDB-lite"/>
    </source>
</evidence>
<proteinExistence type="predicted"/>
<feature type="region of interest" description="Disordered" evidence="1">
    <location>
        <begin position="28"/>
        <end position="54"/>
    </location>
</feature>
<evidence type="ECO:0000313" key="2">
    <source>
        <dbReference type="EMBL" id="KAF3598806.1"/>
    </source>
</evidence>
<gene>
    <name evidence="2" type="ORF">F2Q69_00034480</name>
</gene>
<dbReference type="EMBL" id="QGKX02000004">
    <property type="protein sequence ID" value="KAF3598806.1"/>
    <property type="molecule type" value="Genomic_DNA"/>
</dbReference>
<evidence type="ECO:0000313" key="3">
    <source>
        <dbReference type="Proteomes" id="UP000712600"/>
    </source>
</evidence>
<name>A0A8S9SB80_BRACR</name>
<reference evidence="2" key="1">
    <citation type="submission" date="2019-12" db="EMBL/GenBank/DDBJ databases">
        <title>Genome sequencing and annotation of Brassica cretica.</title>
        <authorList>
            <person name="Studholme D.J."/>
            <person name="Sarris P."/>
        </authorList>
    </citation>
    <scope>NUCLEOTIDE SEQUENCE</scope>
    <source>
        <strain evidence="2">PFS-109/04</strain>
        <tissue evidence="2">Leaf</tissue>
    </source>
</reference>
<dbReference type="Proteomes" id="UP000712600">
    <property type="component" value="Unassembled WGS sequence"/>
</dbReference>
<comment type="caution">
    <text evidence="2">The sequence shown here is derived from an EMBL/GenBank/DDBJ whole genome shotgun (WGS) entry which is preliminary data.</text>
</comment>
<dbReference type="AlphaFoldDB" id="A0A8S9SB80"/>
<accession>A0A8S9SB80</accession>